<dbReference type="InterPro" id="IPR023346">
    <property type="entry name" value="Lysozyme-like_dom_sf"/>
</dbReference>
<dbReference type="CDD" id="cd00118">
    <property type="entry name" value="LysM"/>
    <property type="match status" value="3"/>
</dbReference>
<dbReference type="Gene3D" id="3.10.350.10">
    <property type="entry name" value="LysM domain"/>
    <property type="match status" value="3"/>
</dbReference>
<dbReference type="OrthoDB" id="5244690at2"/>
<organism evidence="3 4">
    <name type="scientific">Psychromicrobium lacuslunae</name>
    <dbReference type="NCBI Taxonomy" id="1618207"/>
    <lineage>
        <taxon>Bacteria</taxon>
        <taxon>Bacillati</taxon>
        <taxon>Actinomycetota</taxon>
        <taxon>Actinomycetes</taxon>
        <taxon>Micrococcales</taxon>
        <taxon>Micrococcaceae</taxon>
        <taxon>Psychromicrobium</taxon>
    </lineage>
</organism>
<dbReference type="SUPFAM" id="SSF53955">
    <property type="entry name" value="Lysozyme-like"/>
    <property type="match status" value="1"/>
</dbReference>
<name>A0A0D4BWK8_9MICC</name>
<feature type="chain" id="PRO_5039272948" evidence="1">
    <location>
        <begin position="37"/>
        <end position="458"/>
    </location>
</feature>
<dbReference type="PANTHER" id="PTHR33734:SF22">
    <property type="entry name" value="MEMBRANE-BOUND LYTIC MUREIN TRANSGLYCOSYLASE D"/>
    <property type="match status" value="1"/>
</dbReference>
<dbReference type="PROSITE" id="PS51782">
    <property type="entry name" value="LYSM"/>
    <property type="match status" value="3"/>
</dbReference>
<dbReference type="InterPro" id="IPR036779">
    <property type="entry name" value="LysM_dom_sf"/>
</dbReference>
<feature type="domain" description="LysM" evidence="2">
    <location>
        <begin position="91"/>
        <end position="135"/>
    </location>
</feature>
<proteinExistence type="predicted"/>
<sequence length="458" mass="47464">MTLPRQFKNETSKRKQIALASTAALPVIALSSLALAQPAIAAPAATELPPTTLSHGKLSLAVTVQSSANRVPSSALASQVPTLRPSVTVPSSYTIRAGDTISGIAARYHLNMNTLLKLNGLGISTIIYPGQKIRLSGSVAVAAAKPNPSKAAAAKPTATAAPAASGSYKIKAGDTLSGIAARYRISLSSLLQANRLNMNSIIYAGKSLKIPGKTVAASSQPSSKPAAAKPTAPAASSSYKIKAGDTLSGIAARYRISLSSLLQANRLSMNSIIYVGRSLKIPGSAAASSSPATPSKPLVPSTFLNYTYPEAVVSQANKNKAALLAAPVPSPAQMQTIIANTARQMGVDPSLALAFAWQESGFNAQAVSPANAIGAMQVIPSSGEWASQLVGRHLNLLNPQDNVVAGIAIIRALVRTSPNLKLAIAGYYQGQYSVSKYGMYSDTKQYVASVMALQNRFR</sequence>
<protein>
    <submittedName>
        <fullName evidence="3">Lytic transglycosylase</fullName>
    </submittedName>
</protein>
<dbReference type="STRING" id="1618207.UM93_02790"/>
<dbReference type="RefSeq" id="WP_045073519.1">
    <property type="nucleotide sequence ID" value="NZ_CP011005.1"/>
</dbReference>
<feature type="domain" description="LysM" evidence="2">
    <location>
        <begin position="237"/>
        <end position="281"/>
    </location>
</feature>
<dbReference type="KEGG" id="ari:UM93_02790"/>
<accession>A0A0D4BWK8</accession>
<dbReference type="CDD" id="cd00254">
    <property type="entry name" value="LT-like"/>
    <property type="match status" value="1"/>
</dbReference>
<keyword evidence="4" id="KW-1185">Reference proteome</keyword>
<dbReference type="InterPro" id="IPR018392">
    <property type="entry name" value="LysM"/>
</dbReference>
<dbReference type="EMBL" id="CP011005">
    <property type="protein sequence ID" value="AJT40708.1"/>
    <property type="molecule type" value="Genomic_DNA"/>
</dbReference>
<evidence type="ECO:0000313" key="4">
    <source>
        <dbReference type="Proteomes" id="UP000061839"/>
    </source>
</evidence>
<feature type="signal peptide" evidence="1">
    <location>
        <begin position="1"/>
        <end position="36"/>
    </location>
</feature>
<dbReference type="Pfam" id="PF01464">
    <property type="entry name" value="SLT"/>
    <property type="match status" value="1"/>
</dbReference>
<dbReference type="Gene3D" id="1.10.530.10">
    <property type="match status" value="1"/>
</dbReference>
<dbReference type="InterPro" id="IPR008258">
    <property type="entry name" value="Transglycosylase_SLT_dom_1"/>
</dbReference>
<dbReference type="SMART" id="SM00257">
    <property type="entry name" value="LysM"/>
    <property type="match status" value="3"/>
</dbReference>
<dbReference type="SUPFAM" id="SSF54106">
    <property type="entry name" value="LysM domain"/>
    <property type="match status" value="3"/>
</dbReference>
<dbReference type="PATRIC" id="fig|1618207.4.peg.571"/>
<keyword evidence="1" id="KW-0732">Signal</keyword>
<dbReference type="HOGENOM" id="CLU_047400_1_0_11"/>
<dbReference type="AlphaFoldDB" id="A0A0D4BWK8"/>
<evidence type="ECO:0000313" key="3">
    <source>
        <dbReference type="EMBL" id="AJT40708.1"/>
    </source>
</evidence>
<dbReference type="PANTHER" id="PTHR33734">
    <property type="entry name" value="LYSM DOMAIN-CONTAINING GPI-ANCHORED PROTEIN 2"/>
    <property type="match status" value="1"/>
</dbReference>
<evidence type="ECO:0000256" key="1">
    <source>
        <dbReference type="SAM" id="SignalP"/>
    </source>
</evidence>
<feature type="domain" description="LysM" evidence="2">
    <location>
        <begin position="166"/>
        <end position="210"/>
    </location>
</feature>
<gene>
    <name evidence="3" type="ORF">UM93_02790</name>
</gene>
<reference evidence="3 4" key="1">
    <citation type="journal article" date="2015" name="Genome Announc.">
        <title>Complete Genome Sequencing of Protease-Producing Novel Arthrobacter sp. Strain IHBB 11108 Using PacBio Single-Molecule Real-Time Sequencing Technology.</title>
        <authorList>
            <person name="Kiran S."/>
            <person name="Swarnkar M.K."/>
            <person name="Pal M."/>
            <person name="Thakur R."/>
            <person name="Tewari R."/>
            <person name="Singh A.K."/>
            <person name="Gulati A."/>
        </authorList>
    </citation>
    <scope>NUCLEOTIDE SEQUENCE [LARGE SCALE GENOMIC DNA]</scope>
    <source>
        <strain evidence="3 4">IHBB 11108</strain>
    </source>
</reference>
<evidence type="ECO:0000259" key="2">
    <source>
        <dbReference type="PROSITE" id="PS51782"/>
    </source>
</evidence>
<dbReference type="Proteomes" id="UP000061839">
    <property type="component" value="Chromosome"/>
</dbReference>
<dbReference type="Pfam" id="PF01476">
    <property type="entry name" value="LysM"/>
    <property type="match status" value="3"/>
</dbReference>